<dbReference type="InterPro" id="IPR016032">
    <property type="entry name" value="Sig_transdc_resp-reg_C-effctor"/>
</dbReference>
<dbReference type="InterPro" id="IPR001867">
    <property type="entry name" value="OmpR/PhoB-type_DNA-bd"/>
</dbReference>
<dbReference type="Pfam" id="PF00486">
    <property type="entry name" value="Trans_reg_C"/>
    <property type="match status" value="1"/>
</dbReference>
<feature type="region of interest" description="Disordered" evidence="6">
    <location>
        <begin position="252"/>
        <end position="277"/>
    </location>
</feature>
<dbReference type="Pfam" id="PF13191">
    <property type="entry name" value="AAA_16"/>
    <property type="match status" value="1"/>
</dbReference>
<dbReference type="PROSITE" id="PS51755">
    <property type="entry name" value="OMPR_PHOB"/>
    <property type="match status" value="1"/>
</dbReference>
<dbReference type="SMART" id="SM00862">
    <property type="entry name" value="Trans_reg_C"/>
    <property type="match status" value="1"/>
</dbReference>
<organism evidence="8 9">
    <name type="scientific">Vallicoccus soli</name>
    <dbReference type="NCBI Taxonomy" id="2339232"/>
    <lineage>
        <taxon>Bacteria</taxon>
        <taxon>Bacillati</taxon>
        <taxon>Actinomycetota</taxon>
        <taxon>Actinomycetes</taxon>
        <taxon>Motilibacterales</taxon>
        <taxon>Vallicoccaceae</taxon>
        <taxon>Vallicoccus</taxon>
    </lineage>
</organism>
<dbReference type="Gene3D" id="3.40.50.300">
    <property type="entry name" value="P-loop containing nucleotide triphosphate hydrolases"/>
    <property type="match status" value="1"/>
</dbReference>
<sequence>MRFRVLGPLEVEAEDGRPVDLGSPRLRALLTLLLVDADRVVPLDRITGRLWGEEPPASSTGTLQSYVSHLRRLLEPDRPPRAPARVLLTCPPGYRLAAGPEDVDALALPRRAEEGERLLAAGDAAGAEAALDTALALWRGEPYPDLGDDDPAVAAERTRLGQLRLAAQEHRLDAVLALGRPGAAAAELELLVGAHPLRERLWGRLMLALYRSGRQADALAAYHRCRRHLGDELGLDPGPELEALHRAVLAQDPSLDGPAPPGPLAAAAGPAAPAGPPGTTLVRVRAAVPQPRAVPPPPAPPAAAAVPDDLVGRAGDLAAVRAALAAAGAGPAVVVLLEGEPGIGKTRLAEAVAGLAAADGARVVWSRCAEDLPVPALWPWSQVVRELDPGAVPPDLQPDGADLDAARMAGFEALAGMLRDRAAQAPLLLVLEDLHAADPTSLQLLTYLVRRVSHVPLAVVATLRSSGAPRRPELVEALSALARERSATRLVLHGLAAGDVEQLLARRGAGGDLPALAAELHRRTEGNPFFLVELLRLLASEQGGTARSAVPASVRDVLERRLARLPEDTVSLLRLAAVAGREVGLDLLEQAADLGPERVMDVLEPAVVTGLLVEDADRWTWRFSHALVQDAIAATVPRLQRARLHRQVGEALERLSDPAAPHRPVEAMAHHFHRAGPFARPGAALEHSLAAADEARRFCAYERAAGWLERALDVLDRSEPGALRRRHAVLVQLGRDRRLAGDVVGSLAALGEAAALARGLGDLALAEEAMTVAGDVTLWNLRPYRHVDEDAVAALEGLVASAPADPARRARLLGTLAVELYYGDRQREGEERAREAVALARATGDPALRGRTLNNLCLAAWRPGRDGEREAATDEALALVGAGLPRRTELVARLHRAPLLLRRGRLDAFDAEVAAARRLTGELALPELQAQVALQECGRATLVGDWERVRERSARARELMASGGALWGLAWCELVQRATLARAVDGWDDDLLEELLGADVHRPLALLGLVEAGEVAEARRLVARRPPDVGDDWSSDFALACWGEVSAALGAPDPAVVARALEPMSGLLVVAGTANASWGTVRATLGRLAARTGDLPAARAHLRAALAAERALGAAPWAARTAADLAALG</sequence>
<dbReference type="PANTHER" id="PTHR35807">
    <property type="entry name" value="TRANSCRIPTIONAL REGULATOR REDD-RELATED"/>
    <property type="match status" value="1"/>
</dbReference>
<evidence type="ECO:0000256" key="2">
    <source>
        <dbReference type="ARBA" id="ARBA00023015"/>
    </source>
</evidence>
<comment type="caution">
    <text evidence="8">The sequence shown here is derived from an EMBL/GenBank/DDBJ whole genome shotgun (WGS) entry which is preliminary data.</text>
</comment>
<protein>
    <recommendedName>
        <fullName evidence="7">OmpR/PhoB-type domain-containing protein</fullName>
    </recommendedName>
</protein>
<feature type="DNA-binding region" description="OmpR/PhoB-type" evidence="5">
    <location>
        <begin position="1"/>
        <end position="98"/>
    </location>
</feature>
<evidence type="ECO:0000256" key="1">
    <source>
        <dbReference type="ARBA" id="ARBA00005820"/>
    </source>
</evidence>
<dbReference type="InterPro" id="IPR036388">
    <property type="entry name" value="WH-like_DNA-bd_sf"/>
</dbReference>
<evidence type="ECO:0000313" key="9">
    <source>
        <dbReference type="Proteomes" id="UP000265614"/>
    </source>
</evidence>
<evidence type="ECO:0000259" key="7">
    <source>
        <dbReference type="PROSITE" id="PS51755"/>
    </source>
</evidence>
<dbReference type="InterPro" id="IPR051677">
    <property type="entry name" value="AfsR-DnrI-RedD_regulator"/>
</dbReference>
<dbReference type="SMART" id="SM00382">
    <property type="entry name" value="AAA"/>
    <property type="match status" value="1"/>
</dbReference>
<dbReference type="SUPFAM" id="SSF52540">
    <property type="entry name" value="P-loop containing nucleoside triphosphate hydrolases"/>
    <property type="match status" value="1"/>
</dbReference>
<dbReference type="Pfam" id="PF03704">
    <property type="entry name" value="BTAD"/>
    <property type="match status" value="1"/>
</dbReference>
<reference evidence="8 9" key="1">
    <citation type="submission" date="2018-09" db="EMBL/GenBank/DDBJ databases">
        <title>YIM 75000 draft genome.</title>
        <authorList>
            <person name="Tang S."/>
            <person name="Feng Y."/>
        </authorList>
    </citation>
    <scope>NUCLEOTIDE SEQUENCE [LARGE SCALE GENOMIC DNA]</scope>
    <source>
        <strain evidence="8 9">YIM 75000</strain>
    </source>
</reference>
<dbReference type="AlphaFoldDB" id="A0A3A3Z3W8"/>
<name>A0A3A3Z3W8_9ACTN</name>
<comment type="similarity">
    <text evidence="1">Belongs to the AfsR/DnrI/RedD regulatory family.</text>
</comment>
<evidence type="ECO:0000256" key="4">
    <source>
        <dbReference type="ARBA" id="ARBA00023163"/>
    </source>
</evidence>
<dbReference type="RefSeq" id="WP_119950047.1">
    <property type="nucleotide sequence ID" value="NZ_QZEZ01000003.1"/>
</dbReference>
<keyword evidence="3 5" id="KW-0238">DNA-binding</keyword>
<dbReference type="GO" id="GO:0000160">
    <property type="term" value="P:phosphorelay signal transduction system"/>
    <property type="evidence" value="ECO:0007669"/>
    <property type="project" value="InterPro"/>
</dbReference>
<keyword evidence="4" id="KW-0804">Transcription</keyword>
<accession>A0A3A3Z3W8</accession>
<dbReference type="Gene3D" id="1.10.10.10">
    <property type="entry name" value="Winged helix-like DNA-binding domain superfamily/Winged helix DNA-binding domain"/>
    <property type="match status" value="1"/>
</dbReference>
<dbReference type="OrthoDB" id="134712at2"/>
<evidence type="ECO:0000256" key="3">
    <source>
        <dbReference type="ARBA" id="ARBA00023125"/>
    </source>
</evidence>
<dbReference type="GO" id="GO:0006355">
    <property type="term" value="P:regulation of DNA-templated transcription"/>
    <property type="evidence" value="ECO:0007669"/>
    <property type="project" value="InterPro"/>
</dbReference>
<dbReference type="PANTHER" id="PTHR35807:SF1">
    <property type="entry name" value="TRANSCRIPTIONAL REGULATOR REDD"/>
    <property type="match status" value="1"/>
</dbReference>
<dbReference type="InterPro" id="IPR005158">
    <property type="entry name" value="BTAD"/>
</dbReference>
<dbReference type="Gene3D" id="1.25.40.10">
    <property type="entry name" value="Tetratricopeptide repeat domain"/>
    <property type="match status" value="2"/>
</dbReference>
<dbReference type="SUPFAM" id="SSF46894">
    <property type="entry name" value="C-terminal effector domain of the bipartite response regulators"/>
    <property type="match status" value="1"/>
</dbReference>
<dbReference type="InterPro" id="IPR041664">
    <property type="entry name" value="AAA_16"/>
</dbReference>
<dbReference type="InterPro" id="IPR003593">
    <property type="entry name" value="AAA+_ATPase"/>
</dbReference>
<dbReference type="CDD" id="cd15831">
    <property type="entry name" value="BTAD"/>
    <property type="match status" value="1"/>
</dbReference>
<keyword evidence="9" id="KW-1185">Reference proteome</keyword>
<gene>
    <name evidence="8" type="ORF">D5H78_08695</name>
</gene>
<dbReference type="EMBL" id="QZEZ01000003">
    <property type="protein sequence ID" value="RJK96316.1"/>
    <property type="molecule type" value="Genomic_DNA"/>
</dbReference>
<dbReference type="Proteomes" id="UP000265614">
    <property type="component" value="Unassembled WGS sequence"/>
</dbReference>
<dbReference type="SMART" id="SM01043">
    <property type="entry name" value="BTAD"/>
    <property type="match status" value="1"/>
</dbReference>
<dbReference type="InterPro" id="IPR011990">
    <property type="entry name" value="TPR-like_helical_dom_sf"/>
</dbReference>
<evidence type="ECO:0000256" key="6">
    <source>
        <dbReference type="SAM" id="MobiDB-lite"/>
    </source>
</evidence>
<evidence type="ECO:0000313" key="8">
    <source>
        <dbReference type="EMBL" id="RJK96316.1"/>
    </source>
</evidence>
<proteinExistence type="inferred from homology"/>
<dbReference type="InterPro" id="IPR027417">
    <property type="entry name" value="P-loop_NTPase"/>
</dbReference>
<dbReference type="GO" id="GO:0003677">
    <property type="term" value="F:DNA binding"/>
    <property type="evidence" value="ECO:0007669"/>
    <property type="project" value="UniProtKB-UniRule"/>
</dbReference>
<keyword evidence="2" id="KW-0805">Transcription regulation</keyword>
<feature type="domain" description="OmpR/PhoB-type" evidence="7">
    <location>
        <begin position="1"/>
        <end position="98"/>
    </location>
</feature>
<dbReference type="SUPFAM" id="SSF48452">
    <property type="entry name" value="TPR-like"/>
    <property type="match status" value="1"/>
</dbReference>
<evidence type="ECO:0000256" key="5">
    <source>
        <dbReference type="PROSITE-ProRule" id="PRU01091"/>
    </source>
</evidence>